<dbReference type="Proteomes" id="UP001358586">
    <property type="component" value="Chromosome 6"/>
</dbReference>
<comment type="caution">
    <text evidence="1">The sequence shown here is derived from an EMBL/GenBank/DDBJ whole genome shotgun (WGS) entry which is preliminary data.</text>
</comment>
<proteinExistence type="predicted"/>
<sequence>MDIDLALREEKPTPLTAEITPDVKRDFEKWDYSNRTSLMIMKHIIPKAFRGTEY</sequence>
<organism evidence="1 2">
    <name type="scientific">Gossypium arboreum</name>
    <name type="common">Tree cotton</name>
    <name type="synonym">Gossypium nanking</name>
    <dbReference type="NCBI Taxonomy" id="29729"/>
    <lineage>
        <taxon>Eukaryota</taxon>
        <taxon>Viridiplantae</taxon>
        <taxon>Streptophyta</taxon>
        <taxon>Embryophyta</taxon>
        <taxon>Tracheophyta</taxon>
        <taxon>Spermatophyta</taxon>
        <taxon>Magnoliopsida</taxon>
        <taxon>eudicotyledons</taxon>
        <taxon>Gunneridae</taxon>
        <taxon>Pentapetalae</taxon>
        <taxon>rosids</taxon>
        <taxon>malvids</taxon>
        <taxon>Malvales</taxon>
        <taxon>Malvaceae</taxon>
        <taxon>Malvoideae</taxon>
        <taxon>Gossypium</taxon>
    </lineage>
</organism>
<accession>A0ABR0PK52</accession>
<protein>
    <submittedName>
        <fullName evidence="1">Uncharacterized protein</fullName>
    </submittedName>
</protein>
<dbReference type="EMBL" id="JARKNE010000006">
    <property type="protein sequence ID" value="KAK5824763.1"/>
    <property type="molecule type" value="Genomic_DNA"/>
</dbReference>
<keyword evidence="2" id="KW-1185">Reference proteome</keyword>
<gene>
    <name evidence="1" type="ORF">PVK06_019547</name>
</gene>
<evidence type="ECO:0000313" key="1">
    <source>
        <dbReference type="EMBL" id="KAK5824763.1"/>
    </source>
</evidence>
<name>A0ABR0PK52_GOSAR</name>
<reference evidence="1 2" key="1">
    <citation type="submission" date="2023-03" db="EMBL/GenBank/DDBJ databases">
        <title>WGS of Gossypium arboreum.</title>
        <authorList>
            <person name="Yu D."/>
        </authorList>
    </citation>
    <scope>NUCLEOTIDE SEQUENCE [LARGE SCALE GENOMIC DNA]</scope>
    <source>
        <tissue evidence="1">Leaf</tissue>
    </source>
</reference>
<evidence type="ECO:0000313" key="2">
    <source>
        <dbReference type="Proteomes" id="UP001358586"/>
    </source>
</evidence>